<reference evidence="5 6" key="1">
    <citation type="submission" date="2019-08" db="EMBL/GenBank/DDBJ databases">
        <title>Draft genome sequences of two oriental melons (Cucumis melo L. var makuwa).</title>
        <authorList>
            <person name="Kwon S.-Y."/>
        </authorList>
    </citation>
    <scope>NUCLEOTIDE SEQUENCE [LARGE SCALE GENOMIC DNA]</scope>
    <source>
        <strain evidence="6">cv. Chang Bougi</strain>
        <strain evidence="5">cv. SW 3</strain>
        <tissue evidence="3">Leaf</tissue>
    </source>
</reference>
<dbReference type="Proteomes" id="UP000321393">
    <property type="component" value="Unassembled WGS sequence"/>
</dbReference>
<dbReference type="EMBL" id="SSTE01022979">
    <property type="protein sequence ID" value="KAA0026275.1"/>
    <property type="molecule type" value="Genomic_DNA"/>
</dbReference>
<feature type="compositionally biased region" description="Polar residues" evidence="1">
    <location>
        <begin position="86"/>
        <end position="106"/>
    </location>
</feature>
<keyword evidence="2" id="KW-0812">Transmembrane</keyword>
<evidence type="ECO:0000313" key="4">
    <source>
        <dbReference type="EMBL" id="TYK21471.1"/>
    </source>
</evidence>
<keyword evidence="2" id="KW-1133">Transmembrane helix</keyword>
<feature type="region of interest" description="Disordered" evidence="1">
    <location>
        <begin position="81"/>
        <end position="107"/>
    </location>
</feature>
<evidence type="ECO:0000256" key="2">
    <source>
        <dbReference type="SAM" id="Phobius"/>
    </source>
</evidence>
<keyword evidence="2" id="KW-0472">Membrane</keyword>
<evidence type="ECO:0000313" key="5">
    <source>
        <dbReference type="Proteomes" id="UP000321393"/>
    </source>
</evidence>
<comment type="caution">
    <text evidence="3">The sequence shown here is derived from an EMBL/GenBank/DDBJ whole genome shotgun (WGS) entry which is preliminary data.</text>
</comment>
<organism evidence="3 5">
    <name type="scientific">Cucumis melo var. makuwa</name>
    <name type="common">Oriental melon</name>
    <dbReference type="NCBI Taxonomy" id="1194695"/>
    <lineage>
        <taxon>Eukaryota</taxon>
        <taxon>Viridiplantae</taxon>
        <taxon>Streptophyta</taxon>
        <taxon>Embryophyta</taxon>
        <taxon>Tracheophyta</taxon>
        <taxon>Spermatophyta</taxon>
        <taxon>Magnoliopsida</taxon>
        <taxon>eudicotyledons</taxon>
        <taxon>Gunneridae</taxon>
        <taxon>Pentapetalae</taxon>
        <taxon>rosids</taxon>
        <taxon>fabids</taxon>
        <taxon>Cucurbitales</taxon>
        <taxon>Cucurbitaceae</taxon>
        <taxon>Benincaseae</taxon>
        <taxon>Cucumis</taxon>
    </lineage>
</organism>
<evidence type="ECO:0000313" key="6">
    <source>
        <dbReference type="Proteomes" id="UP000321947"/>
    </source>
</evidence>
<accession>A0A5A7SPF4</accession>
<dbReference type="EMBL" id="SSTD01005647">
    <property type="protein sequence ID" value="TYK21471.1"/>
    <property type="molecule type" value="Genomic_DNA"/>
</dbReference>
<evidence type="ECO:0000256" key="1">
    <source>
        <dbReference type="SAM" id="MobiDB-lite"/>
    </source>
</evidence>
<feature type="transmembrane region" description="Helical" evidence="2">
    <location>
        <begin position="31"/>
        <end position="51"/>
    </location>
</feature>
<sequence length="201" mass="22217">MRKNRMMNYLVLPHQVQDFLPLKNFPHPYKFLARLMNLLMICLLSFNMSLFPMEEESSHAPPTVDSFSGSTLSQTTAAQEPPIFTPASSHPTDVSDVTTHAPSSGSVLVLPDNPPPKLYRSPSSNQKTVYISGILLSSCALLTKLSFLINIAPVHVRGKCFEISPTLINQFLKHSLPTDYSVTLPLPEQLTLELSSGSVHQ</sequence>
<protein>
    <submittedName>
        <fullName evidence="3">Flocculation protein FLO11-like</fullName>
    </submittedName>
</protein>
<evidence type="ECO:0000313" key="3">
    <source>
        <dbReference type="EMBL" id="KAA0026275.1"/>
    </source>
</evidence>
<feature type="transmembrane region" description="Helical" evidence="2">
    <location>
        <begin position="129"/>
        <end position="149"/>
    </location>
</feature>
<dbReference type="AlphaFoldDB" id="A0A5A7SPF4"/>
<proteinExistence type="predicted"/>
<gene>
    <name evidence="4" type="ORF">E5676_scaffold305G00030</name>
    <name evidence="3" type="ORF">E6C27_scaffold19G002770</name>
</gene>
<dbReference type="Proteomes" id="UP000321947">
    <property type="component" value="Unassembled WGS sequence"/>
</dbReference>
<name>A0A5A7SPF4_CUCMM</name>